<keyword evidence="1" id="KW-0812">Transmembrane</keyword>
<sequence length="127" mass="15043">MKQIWMKYSYLFTISFFILGIFNIIFAWIGFLCLIMPFVFVIKDNRRTWCQSFCPRSNLLTRLSARIGAHRKAPKWLINGTGKRVMLIYFSINMLMICFSTLMVYLDNRDPLEKIIFNGFPTSLEYA</sequence>
<dbReference type="OrthoDB" id="9786132at2"/>
<reference evidence="3" key="1">
    <citation type="submission" date="2016-11" db="EMBL/GenBank/DDBJ databases">
        <authorList>
            <person name="Varghese N."/>
            <person name="Submissions S."/>
        </authorList>
    </citation>
    <scope>NUCLEOTIDE SEQUENCE [LARGE SCALE GENOMIC DNA]</scope>
    <source>
        <strain evidence="3">DSM 15449</strain>
    </source>
</reference>
<dbReference type="STRING" id="1121420.SAMN02746098_02167"/>
<dbReference type="RefSeq" id="WP_073029760.1">
    <property type="nucleotide sequence ID" value="NZ_FQXJ01000007.1"/>
</dbReference>
<protein>
    <recommendedName>
        <fullName evidence="4">4Fe-4S binding domain-containing protein</fullName>
    </recommendedName>
</protein>
<evidence type="ECO:0000313" key="2">
    <source>
        <dbReference type="EMBL" id="SHI05482.1"/>
    </source>
</evidence>
<dbReference type="AlphaFoldDB" id="A0A1M5Y0G0"/>
<keyword evidence="1" id="KW-0472">Membrane</keyword>
<dbReference type="Proteomes" id="UP000183954">
    <property type="component" value="Unassembled WGS sequence"/>
</dbReference>
<gene>
    <name evidence="2" type="ORF">SAMN02746098_02167</name>
</gene>
<evidence type="ECO:0008006" key="4">
    <source>
        <dbReference type="Google" id="ProtNLM"/>
    </source>
</evidence>
<organism evidence="2 3">
    <name type="scientific">Desulfosporosinus lacus DSM 15449</name>
    <dbReference type="NCBI Taxonomy" id="1121420"/>
    <lineage>
        <taxon>Bacteria</taxon>
        <taxon>Bacillati</taxon>
        <taxon>Bacillota</taxon>
        <taxon>Clostridia</taxon>
        <taxon>Eubacteriales</taxon>
        <taxon>Desulfitobacteriaceae</taxon>
        <taxon>Desulfosporosinus</taxon>
    </lineage>
</organism>
<proteinExistence type="predicted"/>
<evidence type="ECO:0000256" key="1">
    <source>
        <dbReference type="SAM" id="Phobius"/>
    </source>
</evidence>
<evidence type="ECO:0000313" key="3">
    <source>
        <dbReference type="Proteomes" id="UP000183954"/>
    </source>
</evidence>
<dbReference type="EMBL" id="FQXJ01000007">
    <property type="protein sequence ID" value="SHI05482.1"/>
    <property type="molecule type" value="Genomic_DNA"/>
</dbReference>
<keyword evidence="3" id="KW-1185">Reference proteome</keyword>
<feature type="transmembrane region" description="Helical" evidence="1">
    <location>
        <begin position="12"/>
        <end position="42"/>
    </location>
</feature>
<keyword evidence="1" id="KW-1133">Transmembrane helix</keyword>
<name>A0A1M5Y0G0_9FIRM</name>
<feature type="transmembrane region" description="Helical" evidence="1">
    <location>
        <begin position="86"/>
        <end position="106"/>
    </location>
</feature>
<accession>A0A1M5Y0G0</accession>